<dbReference type="Proteomes" id="UP001523216">
    <property type="component" value="Unassembled WGS sequence"/>
</dbReference>
<evidence type="ECO:0000313" key="2">
    <source>
        <dbReference type="Proteomes" id="UP001523216"/>
    </source>
</evidence>
<comment type="caution">
    <text evidence="1">The sequence shown here is derived from an EMBL/GenBank/DDBJ whole genome shotgun (WGS) entry which is preliminary data.</text>
</comment>
<organism evidence="1 2">
    <name type="scientific">Paractinoplanes hotanensis</name>
    <dbReference type="NCBI Taxonomy" id="2906497"/>
    <lineage>
        <taxon>Bacteria</taxon>
        <taxon>Bacillati</taxon>
        <taxon>Actinomycetota</taxon>
        <taxon>Actinomycetes</taxon>
        <taxon>Micromonosporales</taxon>
        <taxon>Micromonosporaceae</taxon>
        <taxon>Paractinoplanes</taxon>
    </lineage>
</organism>
<keyword evidence="2" id="KW-1185">Reference proteome</keyword>
<dbReference type="EMBL" id="JAMQOL010000050">
    <property type="protein sequence ID" value="MCM4082670.1"/>
    <property type="molecule type" value="Genomic_DNA"/>
</dbReference>
<dbReference type="RefSeq" id="WP_251802401.1">
    <property type="nucleotide sequence ID" value="NZ_JAMQOL010000050.1"/>
</dbReference>
<dbReference type="PROSITE" id="PS51257">
    <property type="entry name" value="PROKAR_LIPOPROTEIN"/>
    <property type="match status" value="1"/>
</dbReference>
<sequence length="93" mass="9777">MRRMILLLAVVTAAGCTAERAPRQVPSAGAVATVAVERTDLSTARTMPGTLGYGVPRTIRAAGGTVTWLPRTGVIVKRGGTLYRNDDKPVTGR</sequence>
<reference evidence="1 2" key="1">
    <citation type="submission" date="2022-06" db="EMBL/GenBank/DDBJ databases">
        <title>Actinoplanes abujensis sp. nov., isolated from Nigerian arid soil.</title>
        <authorList>
            <person name="Ding P."/>
        </authorList>
    </citation>
    <scope>NUCLEOTIDE SEQUENCE [LARGE SCALE GENOMIC DNA]</scope>
    <source>
        <strain evidence="2">TRM88002</strain>
    </source>
</reference>
<accession>A0ABT0YA66</accession>
<evidence type="ECO:0000313" key="1">
    <source>
        <dbReference type="EMBL" id="MCM4082670.1"/>
    </source>
</evidence>
<name>A0ABT0YA66_9ACTN</name>
<protein>
    <submittedName>
        <fullName evidence="1">Uncharacterized protein</fullName>
    </submittedName>
</protein>
<gene>
    <name evidence="1" type="ORF">LXN57_34395</name>
</gene>
<proteinExistence type="predicted"/>